<dbReference type="EMBL" id="JH993107">
    <property type="protein sequence ID" value="EKX34536.1"/>
    <property type="molecule type" value="Genomic_DNA"/>
</dbReference>
<feature type="compositionally biased region" description="Basic and acidic residues" evidence="2">
    <location>
        <begin position="1"/>
        <end position="26"/>
    </location>
</feature>
<dbReference type="AlphaFoldDB" id="L1IE39"/>
<reference evidence="4" key="3">
    <citation type="submission" date="2016-03" db="UniProtKB">
        <authorList>
            <consortium name="EnsemblProtists"/>
        </authorList>
    </citation>
    <scope>IDENTIFICATION</scope>
</reference>
<dbReference type="RefSeq" id="XP_005821516.1">
    <property type="nucleotide sequence ID" value="XM_005821459.1"/>
</dbReference>
<sequence length="759" mass="85586">MREQVGKADKDPLAEVKMRSPQREARGGGARAMGRALGLIGLSSIIISSAVVRNDLRGASFRCPGRYVDYNLRMAGGGSCLRIRGGDAREGGRGNVSRGVKERNKGASKRQRVCYSGMNVSKQSAETEVRGGVKPVEADIKGVEAKIERVEADIKGVEVQMKLVDEEIQALLREIKSEQDPTMKAALERRLEQLGADKKQLGADKKQLEADKKQLGADKKQLEADKKQLGADKKQLGEEKLILLRQSTGSHLPPIAWKESDARLDRMGFCNDNKYFRLDASYLQRDGELLLYCREAFKNQHRFLREKVVGQRAFGWIQGPPGTGKTTTTLAFCLSLDMREWSVTLIRLHSNKNTRCIQIVGGKRRSCEILQPYSWEGINRMLEEWQDYKKGLVVLDGYLRHESHHRPFLCTCNEWLLADRENRRVVVATSMSSRGKRNDFEDFEVNLQEHTVVSWTEREYLEAVEWDVFYQGVACMLEEDEGAASIGLKTWKRKRSKREKIKLKYYLAGGSCRYMFETPASLVKLSLDAALKCCPNLEIVFSGNIGESSPQAVNRLIACFEYNGESNWMPVSKYVATKLAEAEELDTLKRLFSKYGARNPTTRGHLFELFFFKKIKDGLNFTYRGSQKVRQWNKCPVITFDAKGGMRTLPAKRTCLKPVNPLQGGYDAIIVEPRRKSVEFVQVTEAKVHAFKLAFFAEALTVLGIPAAGWKVKVVFMVPRDRLENFRIGKITGCGALEEYGWKGGEEGRQAKVAGMDVA</sequence>
<feature type="region of interest" description="Disordered" evidence="2">
    <location>
        <begin position="87"/>
        <end position="109"/>
    </location>
</feature>
<dbReference type="KEGG" id="gtt:GUITHDRAFT_119280"/>
<dbReference type="Gene3D" id="3.40.50.300">
    <property type="entry name" value="P-loop containing nucleotide triphosphate hydrolases"/>
    <property type="match status" value="1"/>
</dbReference>
<reference evidence="3 5" key="1">
    <citation type="journal article" date="2012" name="Nature">
        <title>Algal genomes reveal evolutionary mosaicism and the fate of nucleomorphs.</title>
        <authorList>
            <consortium name="DOE Joint Genome Institute"/>
            <person name="Curtis B.A."/>
            <person name="Tanifuji G."/>
            <person name="Burki F."/>
            <person name="Gruber A."/>
            <person name="Irimia M."/>
            <person name="Maruyama S."/>
            <person name="Arias M.C."/>
            <person name="Ball S.G."/>
            <person name="Gile G.H."/>
            <person name="Hirakawa Y."/>
            <person name="Hopkins J.F."/>
            <person name="Kuo A."/>
            <person name="Rensing S.A."/>
            <person name="Schmutz J."/>
            <person name="Symeonidi A."/>
            <person name="Elias M."/>
            <person name="Eveleigh R.J."/>
            <person name="Herman E.K."/>
            <person name="Klute M.J."/>
            <person name="Nakayama T."/>
            <person name="Obornik M."/>
            <person name="Reyes-Prieto A."/>
            <person name="Armbrust E.V."/>
            <person name="Aves S.J."/>
            <person name="Beiko R.G."/>
            <person name="Coutinho P."/>
            <person name="Dacks J.B."/>
            <person name="Durnford D.G."/>
            <person name="Fast N.M."/>
            <person name="Green B.R."/>
            <person name="Grisdale C.J."/>
            <person name="Hempel F."/>
            <person name="Henrissat B."/>
            <person name="Hoppner M.P."/>
            <person name="Ishida K."/>
            <person name="Kim E."/>
            <person name="Koreny L."/>
            <person name="Kroth P.G."/>
            <person name="Liu Y."/>
            <person name="Malik S.B."/>
            <person name="Maier U.G."/>
            <person name="McRose D."/>
            <person name="Mock T."/>
            <person name="Neilson J.A."/>
            <person name="Onodera N.T."/>
            <person name="Poole A.M."/>
            <person name="Pritham E.J."/>
            <person name="Richards T.A."/>
            <person name="Rocap G."/>
            <person name="Roy S.W."/>
            <person name="Sarai C."/>
            <person name="Schaack S."/>
            <person name="Shirato S."/>
            <person name="Slamovits C.H."/>
            <person name="Spencer D.F."/>
            <person name="Suzuki S."/>
            <person name="Worden A.Z."/>
            <person name="Zauner S."/>
            <person name="Barry K."/>
            <person name="Bell C."/>
            <person name="Bharti A.K."/>
            <person name="Crow J.A."/>
            <person name="Grimwood J."/>
            <person name="Kramer R."/>
            <person name="Lindquist E."/>
            <person name="Lucas S."/>
            <person name="Salamov A."/>
            <person name="McFadden G.I."/>
            <person name="Lane C.E."/>
            <person name="Keeling P.J."/>
            <person name="Gray M.W."/>
            <person name="Grigoriev I.V."/>
            <person name="Archibald J.M."/>
        </authorList>
    </citation>
    <scope>NUCLEOTIDE SEQUENCE</scope>
    <source>
        <strain evidence="3 5">CCMP2712</strain>
    </source>
</reference>
<feature type="region of interest" description="Disordered" evidence="2">
    <location>
        <begin position="202"/>
        <end position="221"/>
    </location>
</feature>
<dbReference type="GeneID" id="17291290"/>
<name>L1IE39_GUITC</name>
<evidence type="ECO:0000313" key="3">
    <source>
        <dbReference type="EMBL" id="EKX34536.1"/>
    </source>
</evidence>
<dbReference type="eggNOG" id="ENOG502SI4E">
    <property type="taxonomic scope" value="Eukaryota"/>
</dbReference>
<evidence type="ECO:0000256" key="1">
    <source>
        <dbReference type="ARBA" id="ARBA00004229"/>
    </source>
</evidence>
<dbReference type="GO" id="GO:0009507">
    <property type="term" value="C:chloroplast"/>
    <property type="evidence" value="ECO:0007669"/>
    <property type="project" value="UniProtKB-SubCell"/>
</dbReference>
<dbReference type="SUPFAM" id="SSF52540">
    <property type="entry name" value="P-loop containing nucleoside triphosphate hydrolases"/>
    <property type="match status" value="1"/>
</dbReference>
<feature type="region of interest" description="Disordered" evidence="2">
    <location>
        <begin position="1"/>
        <end position="30"/>
    </location>
</feature>
<gene>
    <name evidence="3" type="ORF">GUITHDRAFT_119280</name>
</gene>
<dbReference type="PaxDb" id="55529-EKX34536"/>
<dbReference type="Proteomes" id="UP000011087">
    <property type="component" value="Unassembled WGS sequence"/>
</dbReference>
<accession>L1IE39</accession>
<comment type="subcellular location">
    <subcellularLocation>
        <location evidence="1">Plastid</location>
        <location evidence="1">Chloroplast</location>
    </subcellularLocation>
</comment>
<dbReference type="EnsemblProtists" id="EKX34536">
    <property type="protein sequence ID" value="EKX34536"/>
    <property type="gene ID" value="GUITHDRAFT_119280"/>
</dbReference>
<dbReference type="InterPro" id="IPR027417">
    <property type="entry name" value="P-loop_NTPase"/>
</dbReference>
<keyword evidence="5" id="KW-1185">Reference proteome</keyword>
<organism evidence="3">
    <name type="scientific">Guillardia theta (strain CCMP2712)</name>
    <name type="common">Cryptophyte</name>
    <dbReference type="NCBI Taxonomy" id="905079"/>
    <lineage>
        <taxon>Eukaryota</taxon>
        <taxon>Cryptophyceae</taxon>
        <taxon>Pyrenomonadales</taxon>
        <taxon>Geminigeraceae</taxon>
        <taxon>Guillardia</taxon>
    </lineage>
</organism>
<protein>
    <submittedName>
        <fullName evidence="3 4">Uncharacterized protein</fullName>
    </submittedName>
</protein>
<evidence type="ECO:0000313" key="5">
    <source>
        <dbReference type="Proteomes" id="UP000011087"/>
    </source>
</evidence>
<proteinExistence type="predicted"/>
<evidence type="ECO:0000256" key="2">
    <source>
        <dbReference type="SAM" id="MobiDB-lite"/>
    </source>
</evidence>
<evidence type="ECO:0000313" key="4">
    <source>
        <dbReference type="EnsemblProtists" id="EKX34536"/>
    </source>
</evidence>
<reference evidence="5" key="2">
    <citation type="submission" date="2012-11" db="EMBL/GenBank/DDBJ databases">
        <authorList>
            <person name="Kuo A."/>
            <person name="Curtis B.A."/>
            <person name="Tanifuji G."/>
            <person name="Burki F."/>
            <person name="Gruber A."/>
            <person name="Irimia M."/>
            <person name="Maruyama S."/>
            <person name="Arias M.C."/>
            <person name="Ball S.G."/>
            <person name="Gile G.H."/>
            <person name="Hirakawa Y."/>
            <person name="Hopkins J.F."/>
            <person name="Rensing S.A."/>
            <person name="Schmutz J."/>
            <person name="Symeonidi A."/>
            <person name="Elias M."/>
            <person name="Eveleigh R.J."/>
            <person name="Herman E.K."/>
            <person name="Klute M.J."/>
            <person name="Nakayama T."/>
            <person name="Obornik M."/>
            <person name="Reyes-Prieto A."/>
            <person name="Armbrust E.V."/>
            <person name="Aves S.J."/>
            <person name="Beiko R.G."/>
            <person name="Coutinho P."/>
            <person name="Dacks J.B."/>
            <person name="Durnford D.G."/>
            <person name="Fast N.M."/>
            <person name="Green B.R."/>
            <person name="Grisdale C."/>
            <person name="Hempe F."/>
            <person name="Henrissat B."/>
            <person name="Hoppner M.P."/>
            <person name="Ishida K.-I."/>
            <person name="Kim E."/>
            <person name="Koreny L."/>
            <person name="Kroth P.G."/>
            <person name="Liu Y."/>
            <person name="Malik S.-B."/>
            <person name="Maier U.G."/>
            <person name="McRose D."/>
            <person name="Mock T."/>
            <person name="Neilson J.A."/>
            <person name="Onodera N.T."/>
            <person name="Poole A.M."/>
            <person name="Pritham E.J."/>
            <person name="Richards T.A."/>
            <person name="Rocap G."/>
            <person name="Roy S.W."/>
            <person name="Sarai C."/>
            <person name="Schaack S."/>
            <person name="Shirato S."/>
            <person name="Slamovits C.H."/>
            <person name="Spencer D.F."/>
            <person name="Suzuki S."/>
            <person name="Worden A.Z."/>
            <person name="Zauner S."/>
            <person name="Barry K."/>
            <person name="Bell C."/>
            <person name="Bharti A.K."/>
            <person name="Crow J.A."/>
            <person name="Grimwood J."/>
            <person name="Kramer R."/>
            <person name="Lindquist E."/>
            <person name="Lucas S."/>
            <person name="Salamov A."/>
            <person name="McFadden G.I."/>
            <person name="Lane C.E."/>
            <person name="Keeling P.J."/>
            <person name="Gray M.W."/>
            <person name="Grigoriev I.V."/>
            <person name="Archibald J.M."/>
        </authorList>
    </citation>
    <scope>NUCLEOTIDE SEQUENCE</scope>
    <source>
        <strain evidence="5">CCMP2712</strain>
    </source>
</reference>
<dbReference type="HOGENOM" id="CLU_016639_1_1_1"/>